<gene>
    <name evidence="2" type="ORF">AB1Y20_004478</name>
</gene>
<evidence type="ECO:0000313" key="3">
    <source>
        <dbReference type="Proteomes" id="UP001515480"/>
    </source>
</evidence>
<feature type="region of interest" description="Disordered" evidence="1">
    <location>
        <begin position="517"/>
        <end position="560"/>
    </location>
</feature>
<feature type="region of interest" description="Disordered" evidence="1">
    <location>
        <begin position="1372"/>
        <end position="1409"/>
    </location>
</feature>
<feature type="compositionally biased region" description="Polar residues" evidence="1">
    <location>
        <begin position="1214"/>
        <end position="1224"/>
    </location>
</feature>
<feature type="region of interest" description="Disordered" evidence="1">
    <location>
        <begin position="1023"/>
        <end position="1053"/>
    </location>
</feature>
<feature type="region of interest" description="Disordered" evidence="1">
    <location>
        <begin position="1449"/>
        <end position="1478"/>
    </location>
</feature>
<feature type="region of interest" description="Disordered" evidence="1">
    <location>
        <begin position="725"/>
        <end position="806"/>
    </location>
</feature>
<feature type="compositionally biased region" description="Basic and acidic residues" evidence="1">
    <location>
        <begin position="1584"/>
        <end position="1611"/>
    </location>
</feature>
<feature type="compositionally biased region" description="Polar residues" evidence="1">
    <location>
        <begin position="1699"/>
        <end position="1708"/>
    </location>
</feature>
<feature type="region of interest" description="Disordered" evidence="1">
    <location>
        <begin position="946"/>
        <end position="984"/>
    </location>
</feature>
<feature type="compositionally biased region" description="Basic and acidic residues" evidence="1">
    <location>
        <begin position="1388"/>
        <end position="1401"/>
    </location>
</feature>
<evidence type="ECO:0000313" key="2">
    <source>
        <dbReference type="EMBL" id="KAL1508368.1"/>
    </source>
</evidence>
<proteinExistence type="predicted"/>
<feature type="compositionally biased region" description="Polar residues" evidence="1">
    <location>
        <begin position="359"/>
        <end position="369"/>
    </location>
</feature>
<organism evidence="2 3">
    <name type="scientific">Prymnesium parvum</name>
    <name type="common">Toxic golden alga</name>
    <dbReference type="NCBI Taxonomy" id="97485"/>
    <lineage>
        <taxon>Eukaryota</taxon>
        <taxon>Haptista</taxon>
        <taxon>Haptophyta</taxon>
        <taxon>Prymnesiophyceae</taxon>
        <taxon>Prymnesiales</taxon>
        <taxon>Prymnesiaceae</taxon>
        <taxon>Prymnesium</taxon>
    </lineage>
</organism>
<feature type="region of interest" description="Disordered" evidence="1">
    <location>
        <begin position="594"/>
        <end position="624"/>
    </location>
</feature>
<feature type="compositionally biased region" description="Basic and acidic residues" evidence="1">
    <location>
        <begin position="533"/>
        <end position="546"/>
    </location>
</feature>
<keyword evidence="3" id="KW-1185">Reference proteome</keyword>
<feature type="region of interest" description="Disordered" evidence="1">
    <location>
        <begin position="1948"/>
        <end position="1970"/>
    </location>
</feature>
<feature type="compositionally biased region" description="Basic and acidic residues" evidence="1">
    <location>
        <begin position="303"/>
        <end position="330"/>
    </location>
</feature>
<protein>
    <submittedName>
        <fullName evidence="2">Uncharacterized protein</fullName>
    </submittedName>
</protein>
<reference evidence="2 3" key="1">
    <citation type="journal article" date="2024" name="Science">
        <title>Giant polyketide synthase enzymes in the biosynthesis of giant marine polyether toxins.</title>
        <authorList>
            <person name="Fallon T.R."/>
            <person name="Shende V.V."/>
            <person name="Wierzbicki I.H."/>
            <person name="Pendleton A.L."/>
            <person name="Watervoot N.F."/>
            <person name="Auber R.P."/>
            <person name="Gonzalez D.J."/>
            <person name="Wisecaver J.H."/>
            <person name="Moore B.S."/>
        </authorList>
    </citation>
    <scope>NUCLEOTIDE SEQUENCE [LARGE SCALE GENOMIC DNA]</scope>
    <source>
        <strain evidence="2 3">12B1</strain>
    </source>
</reference>
<sequence length="2009" mass="207789">MLDGDDVDASRPLRGVTLSRAYERKRKRDGGEALLLSKDDEMQEVPNLLLLQSLSPVLEGETQEIPLWKESALQLPKLPKPLACAVHAPRYTQAKGPHATDASKADHAIIAANQNAEKIEVAAAPRIARVAESAAKERLHEDTLQEPEVDEKKGIEEVQMTDSLDATIEKIQNNKVIYHAKRAQDKLTTFPSDSLAASSIRTAEAHVDFDHQGEEGQHARCAPSPEDTGLFEGDATVRGTYPPLGMLATPPVSQVAALAVPPAPHPPMAPSAVSSPSVEPTSWVLNGDELSSATRAALPARGGADRAAGHEDSAAVRQEARAREVERETSKQVPADHQAEDVPASTTSGVTAEAASVPRTLSSSASQRSMPADSQPVGATGALAVRVSRHTDLSQSDDVAAEPWSTRLPPLASRTAPNTDTPPSGLSAYAHASSTPSLVGAMEIACGRAAMIECERDVTIPSSLQGVTEADILSAAHGWASSFPERHVEKGVVASSLHGSRNGDGLGSGAHEVPSYATPCMATPSRPIAASVDSDHQGEAGQHARCEQAAPHANVEPARRVDLPAQPSAGLTSAPIQRAACQRTECAWPTHALGAQASDPTTHPADPGKQQSCESAPPPEDAALFEGDANFRGAHPPIRVMAAPPVRQCPTSTACWPLASLATSVASCASMALTLDTPRNAAALAVLPAPLPPMAPSAVSSPSVEPTSWVLNGDELSSATRAALPARGGADRAAGHEDSAAVRQEARTREVERETSKQVPADHQAEDVPVLRPSTTSGVTAEAASVPRTLSSSASQRSMPADSQPVGATGALAVRVSRHTDLSQSDDVAAEPWSTRLPPLASRTAPNTDTPPSGLSAYAHASSTPSLVGAMEIAYGRAAVIECERDVTIPSSLQGVTEADILSAAHGWASSFPERHVEKGVVASSLHGSRNGDGLGSGAHEVPSYATPCMATPSRPIAASVDSDHQGEAGQHARCEQAAPHANVEPARRVDLPAQPSAGLTSAPIQRAACQRTECAWPTHALGAQASDPTTHPADPGKQQSCESAPPPEDAALFEGDANFRGAHPPIRVMAAPPVRQCPTSTACWPLASLATSVASCASMALTLDTPRNAAALAVLPAPLPPMAPSDVSSPSVEPTSWVLNGDELSSATRAALPARGGADRAAGHEDSAAVRQEARAREVERETSKQVPADHQAEDVPASTTSGITAEAASVPRTLSSSASQRSMPADSQPVGATGALAVRVSRHTDLSQSDDVAAEPWSTRLPPLASRTAPNTDTPPSGLSAYAHASSTPSLVGAMAIACGRAAMIECERDVTIPSSLQGVTEADILSAAHGWASSFPERHVEKGVVASSLHGSRNGDGLGSGAHEVPSYATPCMATPSRPIAASVDSDHQGEAGQHARCEQAAPHANVEPARRVDLPAQPSAGLTSAPIQRAACQRTECAWPTHALGAQASDPTTHPADPGKQQSCESAPPPEDAALFEGDANFRGAHPPIRVMAAPPVRQCPTSTACWPLASLATSVASCASMALTLDTPRNAAALAVLPAPLPPMAPSAVSSPSVEPTSWVLNGDELSSATRAALPARGGADRAAGHEDSAAVRQEARAREVERETSKQVPADHQAEDVPVLRPSTTSGVTAEAASVPRTLSSSASQRSMPADSQPVGATGALAVRVSRHTDLSQSDDVAAEPWSTRLPPHPSRTAPNTDTPPSGLSAYAHASSTPSLVGAMEIAYGRADMIECERDVTIPSSLQGVTEADILSAAHGWASSFPERHVEKGVVASSLHGSRNGDGLGSGAHEVPSCATPCMATPSRPIAASVDSDHQGEAGQHARCLTSAPIQRAACQRTECARPTHALGAQASDPAEQQSCVSTPSPEDTVAALAVPHNAPHHPKVYLAVASPSIEVKSRAIHGDELSSATQAEVLARAEVDRPAGLEVWEDLRREAQAHKVERGMSQQVPADHQSEDVPELRPSTISPSVTCASAFPLVLLNRPIGLLSESSVTNAVALAGQP</sequence>
<dbReference type="Proteomes" id="UP001515480">
    <property type="component" value="Unassembled WGS sequence"/>
</dbReference>
<feature type="region of interest" description="Disordered" evidence="1">
    <location>
        <begin position="818"/>
        <end position="851"/>
    </location>
</feature>
<feature type="region of interest" description="Disordered" evidence="1">
    <location>
        <begin position="1673"/>
        <end position="1717"/>
    </location>
</feature>
<accession>A0AB34IZC9</accession>
<comment type="caution">
    <text evidence="2">The sequence shown here is derived from an EMBL/GenBank/DDBJ whole genome shotgun (WGS) entry which is preliminary data.</text>
</comment>
<feature type="compositionally biased region" description="Polar residues" evidence="1">
    <location>
        <begin position="788"/>
        <end position="798"/>
    </location>
</feature>
<feature type="region of interest" description="Disordered" evidence="1">
    <location>
        <begin position="299"/>
        <end position="377"/>
    </location>
</feature>
<feature type="region of interest" description="Disordered" evidence="1">
    <location>
        <begin position="389"/>
        <end position="422"/>
    </location>
</feature>
<feature type="region of interest" description="Disordered" evidence="1">
    <location>
        <begin position="1580"/>
        <end position="1661"/>
    </location>
</feature>
<evidence type="ECO:0000256" key="1">
    <source>
        <dbReference type="SAM" id="MobiDB-lite"/>
    </source>
</evidence>
<feature type="compositionally biased region" description="Basic and acidic residues" evidence="1">
    <location>
        <begin position="1158"/>
        <end position="1185"/>
    </location>
</feature>
<dbReference type="EMBL" id="JBGBPQ010000016">
    <property type="protein sequence ID" value="KAL1508368.1"/>
    <property type="molecule type" value="Genomic_DNA"/>
</dbReference>
<name>A0AB34IZC9_PRYPA</name>
<feature type="compositionally biased region" description="Polar residues" evidence="1">
    <location>
        <begin position="1643"/>
        <end position="1653"/>
    </location>
</feature>
<feature type="compositionally biased region" description="Basic and acidic residues" evidence="1">
    <location>
        <begin position="729"/>
        <end position="756"/>
    </location>
</feature>
<feature type="region of interest" description="Disordered" evidence="1">
    <location>
        <begin position="1244"/>
        <end position="1277"/>
    </location>
</feature>
<feature type="compositionally biased region" description="Basic and acidic residues" evidence="1">
    <location>
        <begin position="962"/>
        <end position="975"/>
    </location>
</feature>
<feature type="region of interest" description="Disordered" evidence="1">
    <location>
        <begin position="1154"/>
        <end position="1232"/>
    </location>
</feature>